<gene>
    <name evidence="10" type="ORF">Sspor_26210</name>
</gene>
<evidence type="ECO:0000256" key="6">
    <source>
        <dbReference type="ARBA" id="ARBA00023136"/>
    </source>
</evidence>
<evidence type="ECO:0000259" key="9">
    <source>
        <dbReference type="PROSITE" id="PS50928"/>
    </source>
</evidence>
<evidence type="ECO:0000313" key="10">
    <source>
        <dbReference type="EMBL" id="GHI77060.1"/>
    </source>
</evidence>
<dbReference type="Proteomes" id="UP000608522">
    <property type="component" value="Unassembled WGS sequence"/>
</dbReference>
<evidence type="ECO:0000256" key="5">
    <source>
        <dbReference type="ARBA" id="ARBA00022989"/>
    </source>
</evidence>
<dbReference type="EMBL" id="BNED01000005">
    <property type="protein sequence ID" value="GHI77060.1"/>
    <property type="molecule type" value="Genomic_DNA"/>
</dbReference>
<dbReference type="SUPFAM" id="SSF161098">
    <property type="entry name" value="MetI-like"/>
    <property type="match status" value="1"/>
</dbReference>
<keyword evidence="6 7" id="KW-0472">Membrane</keyword>
<evidence type="ECO:0000256" key="1">
    <source>
        <dbReference type="ARBA" id="ARBA00004651"/>
    </source>
</evidence>
<feature type="transmembrane region" description="Helical" evidence="7">
    <location>
        <begin position="204"/>
        <end position="223"/>
    </location>
</feature>
<evidence type="ECO:0000256" key="4">
    <source>
        <dbReference type="ARBA" id="ARBA00022692"/>
    </source>
</evidence>
<protein>
    <submittedName>
        <fullName evidence="10">Peptide ABC transporter permease</fullName>
    </submittedName>
</protein>
<dbReference type="RefSeq" id="WP_237403827.1">
    <property type="nucleotide sequence ID" value="NZ_BAAATO010000005.1"/>
</dbReference>
<dbReference type="InterPro" id="IPR025966">
    <property type="entry name" value="OppC_N"/>
</dbReference>
<dbReference type="PROSITE" id="PS50928">
    <property type="entry name" value="ABC_TM1"/>
    <property type="match status" value="1"/>
</dbReference>
<feature type="transmembrane region" description="Helical" evidence="7">
    <location>
        <begin position="262"/>
        <end position="285"/>
    </location>
</feature>
<keyword evidence="2 7" id="KW-0813">Transport</keyword>
<dbReference type="InterPro" id="IPR035906">
    <property type="entry name" value="MetI-like_sf"/>
</dbReference>
<feature type="transmembrane region" description="Helical" evidence="7">
    <location>
        <begin position="63"/>
        <end position="84"/>
    </location>
</feature>
<comment type="caution">
    <text evidence="10">The sequence shown here is derived from an EMBL/GenBank/DDBJ whole genome shotgun (WGS) entry which is preliminary data.</text>
</comment>
<feature type="transmembrane region" description="Helical" evidence="7">
    <location>
        <begin position="178"/>
        <end position="198"/>
    </location>
</feature>
<dbReference type="PANTHER" id="PTHR43386">
    <property type="entry name" value="OLIGOPEPTIDE TRANSPORT SYSTEM PERMEASE PROTEIN APPC"/>
    <property type="match status" value="1"/>
</dbReference>
<evidence type="ECO:0000313" key="11">
    <source>
        <dbReference type="Proteomes" id="UP000608522"/>
    </source>
</evidence>
<reference evidence="11" key="1">
    <citation type="submission" date="2023-07" db="EMBL/GenBank/DDBJ databases">
        <title>Whole genome shotgun sequence of Streptomyces spororaveus NBRC 15456.</title>
        <authorList>
            <person name="Komaki H."/>
            <person name="Tamura T."/>
        </authorList>
    </citation>
    <scope>NUCLEOTIDE SEQUENCE [LARGE SCALE GENOMIC DNA]</scope>
    <source>
        <strain evidence="11">NBRC 15456</strain>
    </source>
</reference>
<keyword evidence="11" id="KW-1185">Reference proteome</keyword>
<evidence type="ECO:0000256" key="7">
    <source>
        <dbReference type="RuleBase" id="RU363032"/>
    </source>
</evidence>
<keyword evidence="5 7" id="KW-1133">Transmembrane helix</keyword>
<dbReference type="Pfam" id="PF00528">
    <property type="entry name" value="BPD_transp_1"/>
    <property type="match status" value="1"/>
</dbReference>
<dbReference type="Gene3D" id="1.10.3720.10">
    <property type="entry name" value="MetI-like"/>
    <property type="match status" value="1"/>
</dbReference>
<feature type="transmembrane region" description="Helical" evidence="7">
    <location>
        <begin position="310"/>
        <end position="333"/>
    </location>
</feature>
<dbReference type="CDD" id="cd06261">
    <property type="entry name" value="TM_PBP2"/>
    <property type="match status" value="1"/>
</dbReference>
<dbReference type="InterPro" id="IPR050366">
    <property type="entry name" value="BP-dependent_transpt_permease"/>
</dbReference>
<sequence>MTTTAPVPEDRAPLGPDGPPAPNAARAPGSTPAPAPGGAVRPAAAPGSSPWQLARRELRRRPAVRVSLGVVVLFVLMAVTAPWLGALGGWSPDEFDKTAIDPYLGGQPLGTLGGISPEHWLGVEPVTGRDLFARVINGAQVSLLIAFAATAIVVVAGTAAGIAAGYFGGRTDTVLSRLMDLTMSFPSLIFMIAMLSVAKDVNRIVLMTTVIGVFGWPGVARVVRGQTLSLKHREYVDAARVGGSGPWRILTREILPGVSGPVIAYTTLLIPGMISTEAALSYLGVGVRPPTPSWGQMIAESVAYYETDPMYFVIPSVFLFLAVLAFTLLGDALRDILDPRGGRS</sequence>
<evidence type="ECO:0000256" key="2">
    <source>
        <dbReference type="ARBA" id="ARBA00022448"/>
    </source>
</evidence>
<dbReference type="InterPro" id="IPR000515">
    <property type="entry name" value="MetI-like"/>
</dbReference>
<evidence type="ECO:0000256" key="8">
    <source>
        <dbReference type="SAM" id="MobiDB-lite"/>
    </source>
</evidence>
<evidence type="ECO:0000256" key="3">
    <source>
        <dbReference type="ARBA" id="ARBA00022475"/>
    </source>
</evidence>
<comment type="similarity">
    <text evidence="7">Belongs to the binding-protein-dependent transport system permease family.</text>
</comment>
<name>A0ABQ3T9J0_9ACTN</name>
<feature type="transmembrane region" description="Helical" evidence="7">
    <location>
        <begin position="141"/>
        <end position="166"/>
    </location>
</feature>
<organism evidence="10 11">
    <name type="scientific">Streptomyces spororaveus</name>
    <dbReference type="NCBI Taxonomy" id="284039"/>
    <lineage>
        <taxon>Bacteria</taxon>
        <taxon>Bacillati</taxon>
        <taxon>Actinomycetota</taxon>
        <taxon>Actinomycetes</taxon>
        <taxon>Kitasatosporales</taxon>
        <taxon>Streptomycetaceae</taxon>
        <taxon>Streptomyces</taxon>
    </lineage>
</organism>
<keyword evidence="3" id="KW-1003">Cell membrane</keyword>
<comment type="subcellular location">
    <subcellularLocation>
        <location evidence="1 7">Cell membrane</location>
        <topology evidence="1 7">Multi-pass membrane protein</topology>
    </subcellularLocation>
</comment>
<accession>A0ABQ3T9J0</accession>
<feature type="region of interest" description="Disordered" evidence="8">
    <location>
        <begin position="1"/>
        <end position="48"/>
    </location>
</feature>
<feature type="compositionally biased region" description="Low complexity" evidence="8">
    <location>
        <begin position="23"/>
        <end position="48"/>
    </location>
</feature>
<feature type="domain" description="ABC transmembrane type-1" evidence="9">
    <location>
        <begin position="139"/>
        <end position="330"/>
    </location>
</feature>
<keyword evidence="4 7" id="KW-0812">Transmembrane</keyword>
<dbReference type="Pfam" id="PF12911">
    <property type="entry name" value="OppC_N"/>
    <property type="match status" value="1"/>
</dbReference>
<dbReference type="PANTHER" id="PTHR43386:SF1">
    <property type="entry name" value="D,D-DIPEPTIDE TRANSPORT SYSTEM PERMEASE PROTEIN DDPC-RELATED"/>
    <property type="match status" value="1"/>
</dbReference>
<proteinExistence type="inferred from homology"/>